<reference evidence="8" key="1">
    <citation type="submission" date="2025-08" db="UniProtKB">
        <authorList>
            <consortium name="RefSeq"/>
        </authorList>
    </citation>
    <scope>IDENTIFICATION</scope>
    <source>
        <tissue evidence="8">Whole larval tissue</tissue>
    </source>
</reference>
<dbReference type="GO" id="GO:0006508">
    <property type="term" value="P:proteolysis"/>
    <property type="evidence" value="ECO:0007669"/>
    <property type="project" value="UniProtKB-KW"/>
</dbReference>
<keyword evidence="5" id="KW-0732">Signal</keyword>
<dbReference type="SUPFAM" id="SSF50494">
    <property type="entry name" value="Trypsin-like serine proteases"/>
    <property type="match status" value="1"/>
</dbReference>
<proteinExistence type="predicted"/>
<dbReference type="InterPro" id="IPR043504">
    <property type="entry name" value="Peptidase_S1_PA_chymotrypsin"/>
</dbReference>
<evidence type="ECO:0000256" key="5">
    <source>
        <dbReference type="SAM" id="SignalP"/>
    </source>
</evidence>
<organism evidence="7 8">
    <name type="scientific">Spodoptera frugiperda</name>
    <name type="common">Fall armyworm</name>
    <dbReference type="NCBI Taxonomy" id="7108"/>
    <lineage>
        <taxon>Eukaryota</taxon>
        <taxon>Metazoa</taxon>
        <taxon>Ecdysozoa</taxon>
        <taxon>Arthropoda</taxon>
        <taxon>Hexapoda</taxon>
        <taxon>Insecta</taxon>
        <taxon>Pterygota</taxon>
        <taxon>Neoptera</taxon>
        <taxon>Endopterygota</taxon>
        <taxon>Lepidoptera</taxon>
        <taxon>Glossata</taxon>
        <taxon>Ditrysia</taxon>
        <taxon>Noctuoidea</taxon>
        <taxon>Noctuidae</taxon>
        <taxon>Amphipyrinae</taxon>
        <taxon>Spodoptera</taxon>
    </lineage>
</organism>
<gene>
    <name evidence="8" type="primary">LOC118268503</name>
</gene>
<dbReference type="InterPro" id="IPR009003">
    <property type="entry name" value="Peptidase_S1_PA"/>
</dbReference>
<dbReference type="InterPro" id="IPR050430">
    <property type="entry name" value="Peptidase_S1"/>
</dbReference>
<dbReference type="AlphaFoldDB" id="A0A9R0D3Q1"/>
<dbReference type="Proteomes" id="UP000829999">
    <property type="component" value="Chromosome 25"/>
</dbReference>
<evidence type="ECO:0000313" key="7">
    <source>
        <dbReference type="Proteomes" id="UP000829999"/>
    </source>
</evidence>
<dbReference type="InterPro" id="IPR001254">
    <property type="entry name" value="Trypsin_dom"/>
</dbReference>
<feature type="domain" description="Peptidase S1" evidence="6">
    <location>
        <begin position="39"/>
        <end position="275"/>
    </location>
</feature>
<keyword evidence="1" id="KW-0645">Protease</keyword>
<dbReference type="SMART" id="SM00020">
    <property type="entry name" value="Tryp_SPc"/>
    <property type="match status" value="1"/>
</dbReference>
<keyword evidence="7" id="KW-1185">Reference proteome</keyword>
<dbReference type="Gene3D" id="2.40.10.10">
    <property type="entry name" value="Trypsin-like serine proteases"/>
    <property type="match status" value="2"/>
</dbReference>
<evidence type="ECO:0000313" key="8">
    <source>
        <dbReference type="RefSeq" id="XP_035438924.1"/>
    </source>
</evidence>
<keyword evidence="2" id="KW-0378">Hydrolase</keyword>
<dbReference type="GO" id="GO:0004252">
    <property type="term" value="F:serine-type endopeptidase activity"/>
    <property type="evidence" value="ECO:0007669"/>
    <property type="project" value="InterPro"/>
</dbReference>
<dbReference type="RefSeq" id="XP_035438924.1">
    <property type="nucleotide sequence ID" value="XM_035583031.2"/>
</dbReference>
<keyword evidence="3" id="KW-0720">Serine protease</keyword>
<evidence type="ECO:0000256" key="1">
    <source>
        <dbReference type="ARBA" id="ARBA00022670"/>
    </source>
</evidence>
<dbReference type="GeneID" id="118268503"/>
<name>A0A9R0D3Q1_SPOFR</name>
<evidence type="ECO:0000256" key="4">
    <source>
        <dbReference type="ARBA" id="ARBA00023157"/>
    </source>
</evidence>
<dbReference type="PANTHER" id="PTHR24276">
    <property type="entry name" value="POLYSERASE-RELATED"/>
    <property type="match status" value="1"/>
</dbReference>
<dbReference type="PANTHER" id="PTHR24276:SF98">
    <property type="entry name" value="FI18310P1-RELATED"/>
    <property type="match status" value="1"/>
</dbReference>
<feature type="chain" id="PRO_5040316528" evidence="5">
    <location>
        <begin position="18"/>
        <end position="279"/>
    </location>
</feature>
<evidence type="ECO:0000256" key="2">
    <source>
        <dbReference type="ARBA" id="ARBA00022801"/>
    </source>
</evidence>
<dbReference type="PROSITE" id="PS50240">
    <property type="entry name" value="TRYPSIN_DOM"/>
    <property type="match status" value="1"/>
</dbReference>
<dbReference type="OrthoDB" id="10061449at2759"/>
<feature type="signal peptide" evidence="5">
    <location>
        <begin position="1"/>
        <end position="17"/>
    </location>
</feature>
<evidence type="ECO:0000256" key="3">
    <source>
        <dbReference type="ARBA" id="ARBA00022825"/>
    </source>
</evidence>
<keyword evidence="4" id="KW-1015">Disulfide bond</keyword>
<protein>
    <submittedName>
        <fullName evidence="8">Uncharacterized protein LOC118268503</fullName>
    </submittedName>
</protein>
<evidence type="ECO:0000259" key="6">
    <source>
        <dbReference type="PROSITE" id="PS50240"/>
    </source>
</evidence>
<accession>A0A9R0D3Q1</accession>
<sequence>MLRFFIMLFFITNTVAGLSYYIQRTWVKNEKVQNQTLRVQKGSDVMDGEYPYVILIAGITPFKELYRVASGSLITDTWVLTSAHIFSNRGVHANNTLVVWFGKFTESPFITNQYSEVLDIVLHPAFRDMPFISYELFYGINDIALLRVNKINLPVYGKLSPVDHTTLIGLSTIYVGGGETDKLGTDLYRALQVGHGMVIKCGAPVNKWSPYLLCVTPPCPEKKHIPIIGDSGSPFLVDGKIVGTFSVRYFTFTHVSWTAFSPVDLYLDWINEVITPRVY</sequence>
<dbReference type="Pfam" id="PF00089">
    <property type="entry name" value="Trypsin"/>
    <property type="match status" value="1"/>
</dbReference>